<feature type="region of interest" description="Disordered" evidence="6">
    <location>
        <begin position="38"/>
        <end position="95"/>
    </location>
</feature>
<evidence type="ECO:0000256" key="4">
    <source>
        <dbReference type="ARBA" id="ARBA00022806"/>
    </source>
</evidence>
<dbReference type="InterPro" id="IPR004179">
    <property type="entry name" value="Sec63-dom"/>
</dbReference>
<feature type="domain" description="Helicase ATP-binding" evidence="7">
    <location>
        <begin position="1387"/>
        <end position="1563"/>
    </location>
</feature>
<dbReference type="Gene3D" id="2.60.40.150">
    <property type="entry name" value="C2 domain"/>
    <property type="match status" value="2"/>
</dbReference>
<dbReference type="Proteomes" id="UP000756132">
    <property type="component" value="Chromosome 3"/>
</dbReference>
<dbReference type="CDD" id="cd18795">
    <property type="entry name" value="SF2_C_Ski2"/>
    <property type="match status" value="1"/>
</dbReference>
<feature type="region of interest" description="Disordered" evidence="6">
    <location>
        <begin position="188"/>
        <end position="289"/>
    </location>
</feature>
<dbReference type="FunFam" id="3.40.50.300:FF:000062">
    <property type="entry name" value="U5 small nuclear ribonucleoprotein helicase"/>
    <property type="match status" value="1"/>
</dbReference>
<evidence type="ECO:0000256" key="1">
    <source>
        <dbReference type="ARBA" id="ARBA00022737"/>
    </source>
</evidence>
<dbReference type="InterPro" id="IPR001650">
    <property type="entry name" value="Helicase_C-like"/>
</dbReference>
<dbReference type="GO" id="GO:0003676">
    <property type="term" value="F:nucleic acid binding"/>
    <property type="evidence" value="ECO:0007669"/>
    <property type="project" value="InterPro"/>
</dbReference>
<evidence type="ECO:0000313" key="9">
    <source>
        <dbReference type="EMBL" id="UJO14937.1"/>
    </source>
</evidence>
<evidence type="ECO:0000256" key="6">
    <source>
        <dbReference type="SAM" id="MobiDB-lite"/>
    </source>
</evidence>
<evidence type="ECO:0000256" key="2">
    <source>
        <dbReference type="ARBA" id="ARBA00022741"/>
    </source>
</evidence>
<evidence type="ECO:0000313" key="10">
    <source>
        <dbReference type="Proteomes" id="UP000756132"/>
    </source>
</evidence>
<evidence type="ECO:0000256" key="3">
    <source>
        <dbReference type="ARBA" id="ARBA00022801"/>
    </source>
</evidence>
<dbReference type="KEGG" id="ffu:CLAFUR5_08298"/>
<keyword evidence="3" id="KW-0378">Hydrolase</keyword>
<dbReference type="Pfam" id="PF02889">
    <property type="entry name" value="Sec63"/>
    <property type="match status" value="2"/>
</dbReference>
<dbReference type="Pfam" id="PF23445">
    <property type="entry name" value="WHD_SNRNP200"/>
    <property type="match status" value="2"/>
</dbReference>
<dbReference type="Gene3D" id="1.10.150.20">
    <property type="entry name" value="5' to 3' exonuclease, C-terminal subdomain"/>
    <property type="match status" value="2"/>
</dbReference>
<feature type="domain" description="Helicase C-terminal" evidence="8">
    <location>
        <begin position="759"/>
        <end position="967"/>
    </location>
</feature>
<dbReference type="OrthoDB" id="5575at2759"/>
<dbReference type="PANTHER" id="PTHR47961:SF4">
    <property type="entry name" value="ACTIVATING SIGNAL COINTEGRATOR 1 COMPLEX SUBUNIT 3"/>
    <property type="match status" value="1"/>
</dbReference>
<dbReference type="Pfam" id="PF21188">
    <property type="entry name" value="BRR2_plug"/>
    <property type="match status" value="1"/>
</dbReference>
<dbReference type="Gene3D" id="1.10.3380.10">
    <property type="entry name" value="Sec63 N-terminal domain-like domain"/>
    <property type="match status" value="2"/>
</dbReference>
<feature type="compositionally biased region" description="Acidic residues" evidence="6">
    <location>
        <begin position="234"/>
        <end position="244"/>
    </location>
</feature>
<dbReference type="FunFam" id="3.40.50.300:FF:000254">
    <property type="entry name" value="U5 small nuclear ribonucleoprotein helicase"/>
    <property type="match status" value="1"/>
</dbReference>
<gene>
    <name evidence="9" type="ORF">CLAFUR5_08298</name>
</gene>
<dbReference type="SUPFAM" id="SSF52540">
    <property type="entry name" value="P-loop containing nucleoside triphosphate hydrolases"/>
    <property type="match status" value="3"/>
</dbReference>
<dbReference type="InterPro" id="IPR048863">
    <property type="entry name" value="BRR2_plug"/>
</dbReference>
<evidence type="ECO:0000259" key="7">
    <source>
        <dbReference type="PROSITE" id="PS51192"/>
    </source>
</evidence>
<dbReference type="SMART" id="SM00490">
    <property type="entry name" value="HELICc"/>
    <property type="match status" value="1"/>
</dbReference>
<dbReference type="InterPro" id="IPR011545">
    <property type="entry name" value="DEAD/DEAH_box_helicase_dom"/>
</dbReference>
<dbReference type="FunFam" id="1.10.3380.10:FF:000005">
    <property type="entry name" value="Pre-mRNA splicing helicase, putative"/>
    <property type="match status" value="1"/>
</dbReference>
<dbReference type="CDD" id="cd18019">
    <property type="entry name" value="DEXHc_Brr2_1"/>
    <property type="match status" value="1"/>
</dbReference>
<dbReference type="FunFam" id="2.60.40.150:FF:000133">
    <property type="entry name" value="Pre-mRNA splicing helicase, putative"/>
    <property type="match status" value="1"/>
</dbReference>
<feature type="domain" description="Helicase ATP-binding" evidence="7">
    <location>
        <begin position="536"/>
        <end position="720"/>
    </location>
</feature>
<dbReference type="GO" id="GO:0005524">
    <property type="term" value="F:ATP binding"/>
    <property type="evidence" value="ECO:0007669"/>
    <property type="project" value="UniProtKB-KW"/>
</dbReference>
<dbReference type="PROSITE" id="PS51192">
    <property type="entry name" value="HELICASE_ATP_BIND_1"/>
    <property type="match status" value="2"/>
</dbReference>
<keyword evidence="5" id="KW-0067">ATP-binding</keyword>
<dbReference type="FunFam" id="2.60.40.150:FF:000004">
    <property type="entry name" value="RNA helicase, activating signal cointegrator 1"/>
    <property type="match status" value="1"/>
</dbReference>
<dbReference type="CDD" id="cd18021">
    <property type="entry name" value="DEXHc_Brr2_2"/>
    <property type="match status" value="1"/>
</dbReference>
<dbReference type="InterPro" id="IPR027417">
    <property type="entry name" value="P-loop_NTPase"/>
</dbReference>
<dbReference type="RefSeq" id="XP_047759303.1">
    <property type="nucleotide sequence ID" value="XM_047907446.1"/>
</dbReference>
<dbReference type="GO" id="GO:0003678">
    <property type="term" value="F:DNA helicase activity"/>
    <property type="evidence" value="ECO:0007669"/>
    <property type="project" value="TreeGrafter"/>
</dbReference>
<keyword evidence="10" id="KW-1185">Reference proteome</keyword>
<name>A0A9Q8LCL7_PASFU</name>
<dbReference type="Pfam" id="PF18149">
    <property type="entry name" value="Helicase_PWI"/>
    <property type="match status" value="1"/>
</dbReference>
<organism evidence="9 10">
    <name type="scientific">Passalora fulva</name>
    <name type="common">Tomato leaf mold</name>
    <name type="synonym">Cladosporium fulvum</name>
    <dbReference type="NCBI Taxonomy" id="5499"/>
    <lineage>
        <taxon>Eukaryota</taxon>
        <taxon>Fungi</taxon>
        <taxon>Dikarya</taxon>
        <taxon>Ascomycota</taxon>
        <taxon>Pezizomycotina</taxon>
        <taxon>Dothideomycetes</taxon>
        <taxon>Dothideomycetidae</taxon>
        <taxon>Mycosphaerellales</taxon>
        <taxon>Mycosphaerellaceae</taxon>
        <taxon>Fulvia</taxon>
    </lineage>
</organism>
<feature type="compositionally biased region" description="Acidic residues" evidence="6">
    <location>
        <begin position="191"/>
        <end position="210"/>
    </location>
</feature>
<dbReference type="InterPro" id="IPR041094">
    <property type="entry name" value="Brr2_helicase_PWI"/>
</dbReference>
<dbReference type="Gene3D" id="1.10.10.10">
    <property type="entry name" value="Winged helix-like DNA-binding domain superfamily/Winged helix DNA-binding domain"/>
    <property type="match status" value="2"/>
</dbReference>
<dbReference type="GO" id="GO:0000712">
    <property type="term" value="P:resolution of meiotic recombination intermediates"/>
    <property type="evidence" value="ECO:0007669"/>
    <property type="project" value="TreeGrafter"/>
</dbReference>
<dbReference type="Pfam" id="PF00270">
    <property type="entry name" value="DEAD"/>
    <property type="match status" value="2"/>
</dbReference>
<dbReference type="SUPFAM" id="SSF46785">
    <property type="entry name" value="Winged helix' DNA-binding domain"/>
    <property type="match status" value="1"/>
</dbReference>
<dbReference type="Gene3D" id="3.40.50.300">
    <property type="entry name" value="P-loop containing nucleotide triphosphate hydrolases"/>
    <property type="match status" value="4"/>
</dbReference>
<dbReference type="GO" id="GO:0000393">
    <property type="term" value="P:spliceosomal conformational changes to generate catalytic conformation"/>
    <property type="evidence" value="ECO:0007669"/>
    <property type="project" value="UniProtKB-ARBA"/>
</dbReference>
<dbReference type="SMART" id="SM00382">
    <property type="entry name" value="AAA"/>
    <property type="match status" value="2"/>
</dbReference>
<dbReference type="FunFam" id="1.10.10.10:FF:000024">
    <property type="entry name" value="U5 small nuclear ribonucleoprotein helicase"/>
    <property type="match status" value="1"/>
</dbReference>
<feature type="compositionally biased region" description="Basic and acidic residues" evidence="6">
    <location>
        <begin position="278"/>
        <end position="289"/>
    </location>
</feature>
<dbReference type="GO" id="GO:0016787">
    <property type="term" value="F:hydrolase activity"/>
    <property type="evidence" value="ECO:0007669"/>
    <property type="project" value="UniProtKB-KW"/>
</dbReference>
<dbReference type="FunFam" id="1.10.10.10:FF:000012">
    <property type="entry name" value="U5 small nuclear ribonucleoprotein helicase"/>
    <property type="match status" value="1"/>
</dbReference>
<dbReference type="InterPro" id="IPR036388">
    <property type="entry name" value="WH-like_DNA-bd_sf"/>
</dbReference>
<dbReference type="FunFam" id="3.40.50.300:FF:000368">
    <property type="entry name" value="U5 small nuclear ribonucleoprotein 200 kDa helicase"/>
    <property type="match status" value="1"/>
</dbReference>
<evidence type="ECO:0000259" key="8">
    <source>
        <dbReference type="PROSITE" id="PS51194"/>
    </source>
</evidence>
<feature type="region of interest" description="Disordered" evidence="6">
    <location>
        <begin position="432"/>
        <end position="452"/>
    </location>
</feature>
<proteinExistence type="predicted"/>
<sequence length="2203" mass="248505">MSGNKGKGGDGADNNLGQYKYAAMSNLVLQADRRFVSRRGDETTGDPESLAGRINLNEMGSRTAREKAPVSAAPPEQARKRKRTEPVQSSRAAGVLSAQDMNIEGLRYRPRTAANKDVYDLISTNVAQKMGGDYGLAVTASATDSVLEYLKDDNMKDFDKKKEIDDILGITTSSKEFNQLVNLGKKITDYDQQDDDEEMAEGGEDADLDENNGVAVDFGDESEGEDQNQTFEVRDEDEESEDDLAMGTEEVAEDGAGPPPQGEGDQEEEDEDGMVIENKPRRGAREDKDPTFVPAHEIDAYWLQRQIGQIYEDAHTQTEKTKEAESIMAGLDDSGEEKPLRDVENDLMELFDYEHHEVVGKLVKNRDKVVWVTRWRRVAEDEASRVALEKEMVNAGHASILKELRGRDEAPGKAAPKIKVNIDAMDLDAKLPIKDEEDEPKKDGLQGGLQPRKTLNLDDLKFDAGNHLMTNQNVKLPAGSVKRTFKGWEEIHVPAPKRKPNANERPLIPTSDLPAWARTGFGSSTSLNRIQTECYPSAFEGDGNMLICAPTGSGKTNVAMLTMLREIGKHRDPRTGEINLDEFKIIYIAPLKALVQEQVGNFGARLKPYGITVSELTGDRQLTKQQIADTQVIVTTPEKWDVITRKATDTSYTNLVRLICIDEIHLLHDDRGPVLESIVSRTIRRTEQTGDPVRIVGLSATLPNYRDVAAFLRVDTQKDLFHFDGTFRPCPLKQEFIGVTDKKAIKQLKTMNDVCYNKTLEQVGQNKNQMLIFVHSRKETAKTAKYIRDKALEEDKIGQILRTDAASREILREEAESVTNTDLKDVLPYGFGIHHAGMSRADRTAVEDLFADGAIQVLVCTATLAWGVNLPAHTVIIKGTQIYSPEKGSWVELSPQDVLQMLGRAGRPQYDTYGEGIIITTQTEIQYYLSLMNQQLPIESQFVSRLADNLNAEIVLGNVRTRDEGVEWLGYTYLFVRMLRTPNLYQVGQDIEEDATLEQKRVDLIHSAAAVLEKASLIKYEKKTGRLQSTDLGRVASHYYITHNSMLTYNMHIQPATSPIELFRVFALSDEFKYIPVRQDEKLELAKLLGRVPIPVKETIDEPQCKINVLLQAYVSRLKLEGLALMADLVYVTQSAGRILRAMFEIALKKGWSSVAKDALDLCKMAEKRMWPTMTPLRQFPDCPPEITKKAERIDVPWSSYFDLDPPRMGELLGMQKQGRQVCNMIAKFPRLDIQAQCQPITRSMLKVELTLTPRFEWDDNVHHGSELFWIMVEDCDGEDILFHDQFVLRKDYAMAEMNEHIVEFTVPITEPMPPNYFISVFSDRWMHAESKLTLSFQKLSLPEKFPPHTPLLDMQPLPVAALKQEEYVDLFQDWSQFNKIQTQVFNASYQTDDNVFVGAPTGSGKTVCAEFALLRHFTKANGTKAVYIAPFQTQVDARHKAWKPRLGSLAGGKQIVKLTGETTADLKLLAEGDLILATPVQWDMMSRQWQRRKNVQNVGLIIADDLHMLGGQGGYTYEAVMSRSQAIKVQLENDLRTIGLSVSLSNARDIGEWIGCSKHTIFNFSPNNRPLPLNLHLQTFNIPHFPSLMLAMTKPTYQAILQYAPEKPAMVFVPSRKQVRATAQDLLVACIADDDEDRFLHTDAEQLAPILGRVKERSLAESLAHGIAYYHEALSESDKHIVESLFSQGAAQVLFVSRDCCWEIQSTAHLVVVMGTQFFEGREHRYIDYPISEVLQMFGKAGRPMEDKDSRGVLMCPDVKRTYYKKFLAEALPIESQLQSYLHDAFVTEISTKTVESTQDAVDWTTYTYFYRRLLANPSFYGLTDTSHEGLSAYLSEQVESTLKDLNDAKIIELDEEEDTITPLNAAMIAAYYNISFITMQTLLLSLKRGTKLKGILEVVTAATEFEDIQIRRHEEHTLQRIYDRCPVKLSEVNFESPHFKAFVLLQAHFARMQLPTDLAKDQEVILRKVLNLLSACVDVLSSEGHLNAMSAMEISQMVVQAMWDRDSPLKQIPHFDDDKIDVCSKFSIKDVFEFQDAMDPDENPNYKKFMDGLQFGNKQLADAAGFINERYPNVEMDFKLDDAENVASGQPSYVNVSIQRQLEENEEPNLQVHAPFYPAEKTENWWLVVGEESTRTLLAIKRVTIVKQLNAKLEIVLPTPGKHNLTLFLMSDSYVGVDQAPTFEVDAAEGMEEDDEEDDEE</sequence>
<dbReference type="Pfam" id="PF00271">
    <property type="entry name" value="Helicase_C"/>
    <property type="match status" value="1"/>
</dbReference>
<dbReference type="SUPFAM" id="SSF81296">
    <property type="entry name" value="E set domains"/>
    <property type="match status" value="1"/>
</dbReference>
<keyword evidence="1" id="KW-0677">Repeat</keyword>
<dbReference type="EMBL" id="CP090165">
    <property type="protein sequence ID" value="UJO14937.1"/>
    <property type="molecule type" value="Genomic_DNA"/>
</dbReference>
<dbReference type="InterPro" id="IPR057842">
    <property type="entry name" value="WH_MER3"/>
</dbReference>
<dbReference type="FunFam" id="3.40.50.300:FF:000102">
    <property type="entry name" value="RNA helicase, activating signal cointegrator 1"/>
    <property type="match status" value="1"/>
</dbReference>
<dbReference type="GeneID" id="71988176"/>
<accession>A0A9Q8LCL7</accession>
<dbReference type="SMART" id="SM00973">
    <property type="entry name" value="Sec63"/>
    <property type="match status" value="2"/>
</dbReference>
<dbReference type="InterPro" id="IPR003593">
    <property type="entry name" value="AAA+_ATPase"/>
</dbReference>
<evidence type="ECO:0000256" key="5">
    <source>
        <dbReference type="ARBA" id="ARBA00022840"/>
    </source>
</evidence>
<dbReference type="SUPFAM" id="SSF158702">
    <property type="entry name" value="Sec63 N-terminal domain-like"/>
    <property type="match status" value="2"/>
</dbReference>
<dbReference type="InterPro" id="IPR050474">
    <property type="entry name" value="Hel308_SKI2-like"/>
</dbReference>
<dbReference type="SMART" id="SM00487">
    <property type="entry name" value="DEXDc"/>
    <property type="match status" value="2"/>
</dbReference>
<dbReference type="InterPro" id="IPR014001">
    <property type="entry name" value="Helicase_ATP-bd"/>
</dbReference>
<reference evidence="9" key="1">
    <citation type="submission" date="2021-12" db="EMBL/GenBank/DDBJ databases">
        <authorList>
            <person name="Zaccaron A."/>
            <person name="Stergiopoulos I."/>
        </authorList>
    </citation>
    <scope>NUCLEOTIDE SEQUENCE</scope>
    <source>
        <strain evidence="9">Race5_Kim</strain>
    </source>
</reference>
<dbReference type="GO" id="GO:0005682">
    <property type="term" value="C:U5 snRNP"/>
    <property type="evidence" value="ECO:0007669"/>
    <property type="project" value="UniProtKB-ARBA"/>
</dbReference>
<reference evidence="9" key="2">
    <citation type="journal article" date="2022" name="Microb. Genom.">
        <title>A chromosome-scale genome assembly of the tomato pathogen Cladosporium fulvum reveals a compartmentalized genome architecture and the presence of a dispensable chromosome.</title>
        <authorList>
            <person name="Zaccaron A.Z."/>
            <person name="Chen L.H."/>
            <person name="Samaras A."/>
            <person name="Stergiopoulos I."/>
        </authorList>
    </citation>
    <scope>NUCLEOTIDE SEQUENCE</scope>
    <source>
        <strain evidence="9">Race5_Kim</strain>
    </source>
</reference>
<dbReference type="InterPro" id="IPR014756">
    <property type="entry name" value="Ig_E-set"/>
</dbReference>
<feature type="compositionally biased region" description="Basic and acidic residues" evidence="6">
    <location>
        <begin position="432"/>
        <end position="444"/>
    </location>
</feature>
<dbReference type="InterPro" id="IPR036390">
    <property type="entry name" value="WH_DNA-bd_sf"/>
</dbReference>
<dbReference type="FunFam" id="1.10.3380.10:FF:000001">
    <property type="entry name" value="U5 small nuclear ribonucleoprotein helicase"/>
    <property type="match status" value="1"/>
</dbReference>
<protein>
    <submittedName>
        <fullName evidence="9">Pre-mRNA-splicing factor brr2</fullName>
    </submittedName>
</protein>
<keyword evidence="4" id="KW-0347">Helicase</keyword>
<keyword evidence="2" id="KW-0547">Nucleotide-binding</keyword>
<dbReference type="PROSITE" id="PS51194">
    <property type="entry name" value="HELICASE_CTER"/>
    <property type="match status" value="1"/>
</dbReference>
<feature type="compositionally biased region" description="Acidic residues" evidence="6">
    <location>
        <begin position="264"/>
        <end position="274"/>
    </location>
</feature>
<dbReference type="InterPro" id="IPR035892">
    <property type="entry name" value="C2_domain_sf"/>
</dbReference>
<dbReference type="FunFam" id="1.10.150.20:FF:000004">
    <property type="entry name" value="U5 small nuclear ribonucleoprotein helicase"/>
    <property type="match status" value="1"/>
</dbReference>
<dbReference type="PIRSF" id="PIRSF039073">
    <property type="entry name" value="BRR2"/>
    <property type="match status" value="1"/>
</dbReference>
<dbReference type="PANTHER" id="PTHR47961">
    <property type="entry name" value="DNA POLYMERASE THETA, PUTATIVE (AFU_ORTHOLOGUE AFUA_1G05260)-RELATED"/>
    <property type="match status" value="1"/>
</dbReference>